<accession>A0AAE1CRT9</accession>
<dbReference type="PANTHER" id="PTHR34105">
    <property type="entry name" value="PROLINE-, GLUTAMIC ACID- AND LEUCINE-RICH PROTEIN 1"/>
    <property type="match status" value="1"/>
</dbReference>
<evidence type="ECO:0000313" key="2">
    <source>
        <dbReference type="EMBL" id="KAK3730248.1"/>
    </source>
</evidence>
<name>A0AAE1CRT9_9GAST</name>
<feature type="region of interest" description="Disordered" evidence="1">
    <location>
        <begin position="222"/>
        <end position="265"/>
    </location>
</feature>
<protein>
    <submittedName>
        <fullName evidence="2">Uncharacterized protein</fullName>
    </submittedName>
</protein>
<feature type="compositionally biased region" description="Basic residues" evidence="1">
    <location>
        <begin position="241"/>
        <end position="251"/>
    </location>
</feature>
<keyword evidence="3" id="KW-1185">Reference proteome</keyword>
<dbReference type="Proteomes" id="UP001283361">
    <property type="component" value="Unassembled WGS sequence"/>
</dbReference>
<proteinExistence type="predicted"/>
<comment type="caution">
    <text evidence="2">The sequence shown here is derived from an EMBL/GenBank/DDBJ whole genome shotgun (WGS) entry which is preliminary data.</text>
</comment>
<evidence type="ECO:0000313" key="3">
    <source>
        <dbReference type="Proteomes" id="UP001283361"/>
    </source>
</evidence>
<feature type="compositionally biased region" description="Polar residues" evidence="1">
    <location>
        <begin position="482"/>
        <end position="494"/>
    </location>
</feature>
<dbReference type="GO" id="GO:0006364">
    <property type="term" value="P:rRNA processing"/>
    <property type="evidence" value="ECO:0007669"/>
    <property type="project" value="TreeGrafter"/>
</dbReference>
<feature type="compositionally biased region" description="Acidic residues" evidence="1">
    <location>
        <begin position="495"/>
        <end position="513"/>
    </location>
</feature>
<dbReference type="PANTHER" id="PTHR34105:SF1">
    <property type="entry name" value="PROLINE-, GLUTAMIC ACID- AND LEUCINE-RICH PROTEIN 1"/>
    <property type="match status" value="1"/>
</dbReference>
<feature type="region of interest" description="Disordered" evidence="1">
    <location>
        <begin position="462"/>
        <end position="590"/>
    </location>
</feature>
<dbReference type="EMBL" id="JAWDGP010007087">
    <property type="protein sequence ID" value="KAK3730248.1"/>
    <property type="molecule type" value="Genomic_DNA"/>
</dbReference>
<dbReference type="GO" id="GO:0005634">
    <property type="term" value="C:nucleus"/>
    <property type="evidence" value="ECO:0007669"/>
    <property type="project" value="TreeGrafter"/>
</dbReference>
<organism evidence="2 3">
    <name type="scientific">Elysia crispata</name>
    <name type="common">lettuce slug</name>
    <dbReference type="NCBI Taxonomy" id="231223"/>
    <lineage>
        <taxon>Eukaryota</taxon>
        <taxon>Metazoa</taxon>
        <taxon>Spiralia</taxon>
        <taxon>Lophotrochozoa</taxon>
        <taxon>Mollusca</taxon>
        <taxon>Gastropoda</taxon>
        <taxon>Heterobranchia</taxon>
        <taxon>Euthyneura</taxon>
        <taxon>Panpulmonata</taxon>
        <taxon>Sacoglossa</taxon>
        <taxon>Placobranchoidea</taxon>
        <taxon>Plakobranchidae</taxon>
        <taxon>Elysia</taxon>
    </lineage>
</organism>
<reference evidence="2" key="1">
    <citation type="journal article" date="2023" name="G3 (Bethesda)">
        <title>A reference genome for the long-term kleptoplast-retaining sea slug Elysia crispata morphotype clarki.</title>
        <authorList>
            <person name="Eastman K.E."/>
            <person name="Pendleton A.L."/>
            <person name="Shaikh M.A."/>
            <person name="Suttiyut T."/>
            <person name="Ogas R."/>
            <person name="Tomko P."/>
            <person name="Gavelis G."/>
            <person name="Widhalm J.R."/>
            <person name="Wisecaver J.H."/>
        </authorList>
    </citation>
    <scope>NUCLEOTIDE SEQUENCE</scope>
    <source>
        <strain evidence="2">ECLA1</strain>
    </source>
</reference>
<dbReference type="AlphaFoldDB" id="A0AAE1CRT9"/>
<sequence length="615" mass="68784">MADQANYHSEDFMAPRKAEEWNRYAHELIKLMHLNLSILYDNVEEISEPSISTTDDLKQVPDDEPFPIVVETFVKHCDSLELLLRTSSKWLVKVPMKSIITVLNRCLKVTATELKFKPSLSELADALPTLHGSALSVMAQLITCCGSNVLPLSRIIIDACFCCLAGSKQAKIETKSIIRGKGFYVLCLIVERFGWGRYLQTLSHLLIPDLIADICTQEAPKINSSTTPTRPKQEVESIAQRKSKKRKKGKKQKGDSYSDLPVCTSDNTGNSVQPELFNLEATQNALELSHVVIQRAEFSEVQPLMRSLLNTCKNLQREGLAASSPYISDQCRKGLYSAVFSCATVRLGYGCDRKDTISHFQVTNLAMSLLNIASHSDASQEIRNTCNECLMLLRNTGNLNRPIVRRILPDEQVSTKDIIEVEGEAERLKEENKNLWKQLVDTQLEVEAQLRELRQLRETVAHNKAQSNVEHGERKKSEHNNSLDTDNATNGDTVESTDEEKEESQVDDDEAVSTEEGHIDSDSKNENSVQARNKDDPNSSDNPSSHALKFKNSSPKQSVPLPSLAPTKEKNKRSLSEKDDKEGCKKKAKIAETKAENEDIEAMLSDFVDVAPDDP</sequence>
<feature type="compositionally biased region" description="Basic and acidic residues" evidence="1">
    <location>
        <begin position="470"/>
        <end position="481"/>
    </location>
</feature>
<feature type="compositionally biased region" description="Basic and acidic residues" evidence="1">
    <location>
        <begin position="515"/>
        <end position="525"/>
    </location>
</feature>
<feature type="compositionally biased region" description="Basic and acidic residues" evidence="1">
    <location>
        <begin position="567"/>
        <end position="590"/>
    </location>
</feature>
<evidence type="ECO:0000256" key="1">
    <source>
        <dbReference type="SAM" id="MobiDB-lite"/>
    </source>
</evidence>
<gene>
    <name evidence="2" type="ORF">RRG08_034993</name>
</gene>